<accession>A0A368Z2X5</accession>
<gene>
    <name evidence="1" type="ORF">DFP89_104197</name>
</gene>
<evidence type="ECO:0000313" key="1">
    <source>
        <dbReference type="EMBL" id="RCW86810.1"/>
    </source>
</evidence>
<comment type="caution">
    <text evidence="1">The sequence shown here is derived from an EMBL/GenBank/DDBJ whole genome shotgun (WGS) entry which is preliminary data.</text>
</comment>
<sequence>MISYDDVLNSSGMPAFLQERRQRYFDKARAFCRGQFPGRFGAASDAEGLAHVKTAYGIGKSFGLRSERDHLKLLIATVHWGLGLASDPRLALRMVRAGWLEPDLSARHHVKPSQLLRAVDDWHAQVRPEGRAWADAAAQTAPINASGLSGSDALYMADEIWPVGVRQMPARAWGPYGAALDADRQRWALDGGALVLHALLGLRLGYRYLFEPTLSDFAAAWQTDDSKAQRFDALLQAALAMPPLLQDMTCHRT</sequence>
<name>A0A368Z2X5_9RHOB</name>
<reference evidence="1 2" key="1">
    <citation type="submission" date="2018-07" db="EMBL/GenBank/DDBJ databases">
        <title>Genomic Encyclopedia of Type Strains, Phase III (KMG-III): the genomes of soil and plant-associated and newly described type strains.</title>
        <authorList>
            <person name="Whitman W."/>
        </authorList>
    </citation>
    <scope>NUCLEOTIDE SEQUENCE [LARGE SCALE GENOMIC DNA]</scope>
    <source>
        <strain evidence="1 2">CECT 8525</strain>
    </source>
</reference>
<evidence type="ECO:0000313" key="2">
    <source>
        <dbReference type="Proteomes" id="UP000253345"/>
    </source>
</evidence>
<organism evidence="1 2">
    <name type="scientific">Paracoccus lutimaris</name>
    <dbReference type="NCBI Taxonomy" id="1490030"/>
    <lineage>
        <taxon>Bacteria</taxon>
        <taxon>Pseudomonadati</taxon>
        <taxon>Pseudomonadota</taxon>
        <taxon>Alphaproteobacteria</taxon>
        <taxon>Rhodobacterales</taxon>
        <taxon>Paracoccaceae</taxon>
        <taxon>Paracoccus</taxon>
    </lineage>
</organism>
<protein>
    <submittedName>
        <fullName evidence="1">Uncharacterized protein</fullName>
    </submittedName>
</protein>
<keyword evidence="2" id="KW-1185">Reference proteome</keyword>
<dbReference type="AlphaFoldDB" id="A0A368Z2X5"/>
<dbReference type="EMBL" id="QPJL01000004">
    <property type="protein sequence ID" value="RCW86810.1"/>
    <property type="molecule type" value="Genomic_DNA"/>
</dbReference>
<dbReference type="Proteomes" id="UP000253345">
    <property type="component" value="Unassembled WGS sequence"/>
</dbReference>
<proteinExistence type="predicted"/>